<feature type="non-terminal residue" evidence="2">
    <location>
        <position position="126"/>
    </location>
</feature>
<dbReference type="PANTHER" id="PTHR45527">
    <property type="entry name" value="NONRIBOSOMAL PEPTIDE SYNTHETASE"/>
    <property type="match status" value="1"/>
</dbReference>
<feature type="domain" description="AMP-dependent synthetase/ligase" evidence="1">
    <location>
        <begin position="31"/>
        <end position="124"/>
    </location>
</feature>
<dbReference type="PANTHER" id="PTHR45527:SF1">
    <property type="entry name" value="FATTY ACID SYNTHASE"/>
    <property type="match status" value="1"/>
</dbReference>
<dbReference type="GO" id="GO:0031177">
    <property type="term" value="F:phosphopantetheine binding"/>
    <property type="evidence" value="ECO:0007669"/>
    <property type="project" value="TreeGrafter"/>
</dbReference>
<evidence type="ECO:0000313" key="3">
    <source>
        <dbReference type="Proteomes" id="UP000682733"/>
    </source>
</evidence>
<dbReference type="Pfam" id="PF00501">
    <property type="entry name" value="AMP-binding"/>
    <property type="match status" value="1"/>
</dbReference>
<dbReference type="Proteomes" id="UP000682733">
    <property type="component" value="Unassembled WGS sequence"/>
</dbReference>
<sequence>IKLLLNINKTEYDFNYKIKCIHQKFIQQSIQYSLKVAVILDEQSLTYNEILYYVQQLSLYLMTNYNDIKSDITVIGQCVQRSIEMVIGMLSILTTGCIYLPLNPSDPLQRILTLIDDTKSSIIFLN</sequence>
<evidence type="ECO:0000313" key="2">
    <source>
        <dbReference type="EMBL" id="CAF4494145.1"/>
    </source>
</evidence>
<dbReference type="Gene3D" id="3.40.50.980">
    <property type="match status" value="2"/>
</dbReference>
<dbReference type="GO" id="GO:0005737">
    <property type="term" value="C:cytoplasm"/>
    <property type="evidence" value="ECO:0007669"/>
    <property type="project" value="TreeGrafter"/>
</dbReference>
<protein>
    <recommendedName>
        <fullName evidence="1">AMP-dependent synthetase/ligase domain-containing protein</fullName>
    </recommendedName>
</protein>
<organism evidence="2 3">
    <name type="scientific">Didymodactylos carnosus</name>
    <dbReference type="NCBI Taxonomy" id="1234261"/>
    <lineage>
        <taxon>Eukaryota</taxon>
        <taxon>Metazoa</taxon>
        <taxon>Spiralia</taxon>
        <taxon>Gnathifera</taxon>
        <taxon>Rotifera</taxon>
        <taxon>Eurotatoria</taxon>
        <taxon>Bdelloidea</taxon>
        <taxon>Philodinida</taxon>
        <taxon>Philodinidae</taxon>
        <taxon>Didymodactylos</taxon>
    </lineage>
</organism>
<dbReference type="EMBL" id="CAJOBA010093495">
    <property type="protein sequence ID" value="CAF4494145.1"/>
    <property type="molecule type" value="Genomic_DNA"/>
</dbReference>
<proteinExistence type="predicted"/>
<dbReference type="GO" id="GO:0043041">
    <property type="term" value="P:amino acid activation for nonribosomal peptide biosynthetic process"/>
    <property type="evidence" value="ECO:0007669"/>
    <property type="project" value="TreeGrafter"/>
</dbReference>
<evidence type="ECO:0000259" key="1">
    <source>
        <dbReference type="Pfam" id="PF00501"/>
    </source>
</evidence>
<name>A0A8S2XF19_9BILA</name>
<reference evidence="2" key="1">
    <citation type="submission" date="2021-02" db="EMBL/GenBank/DDBJ databases">
        <authorList>
            <person name="Nowell W R."/>
        </authorList>
    </citation>
    <scope>NUCLEOTIDE SEQUENCE</scope>
</reference>
<dbReference type="GO" id="GO:0044550">
    <property type="term" value="P:secondary metabolite biosynthetic process"/>
    <property type="evidence" value="ECO:0007669"/>
    <property type="project" value="TreeGrafter"/>
</dbReference>
<comment type="caution">
    <text evidence="2">The sequence shown here is derived from an EMBL/GenBank/DDBJ whole genome shotgun (WGS) entry which is preliminary data.</text>
</comment>
<accession>A0A8S2XF19</accession>
<feature type="non-terminal residue" evidence="2">
    <location>
        <position position="1"/>
    </location>
</feature>
<dbReference type="SUPFAM" id="SSF56801">
    <property type="entry name" value="Acetyl-CoA synthetase-like"/>
    <property type="match status" value="1"/>
</dbReference>
<dbReference type="InterPro" id="IPR000873">
    <property type="entry name" value="AMP-dep_synth/lig_dom"/>
</dbReference>
<gene>
    <name evidence="2" type="ORF">TMI583_LOCUS47688</name>
</gene>
<dbReference type="AlphaFoldDB" id="A0A8S2XF19"/>